<sequence>MVAKFRAQAAATPIRHYYIASRTERIWWYSNGRENRRQGLGFASFVKLEFSSGCVVCTPSSRPRQQCRFSERDFTVGRGRGMARTEERGPSMLERQTTAAAVVKGNGGKLLGAEVQQRFPSEEDVEKRERWSCMMRLGVTMDLRCWICRLLFGSCTHSGPQGPSHNSKRAFYWFGFLPTQTCLTAYFGPETKEALQQFQTMHREGGSEVPSNMQPVVSFKDSLSGLKAAGEEQVGICVSELLDLMGAKGLLSTISSAPQWKHLPRNASMVALLFAVVVGLLGLGYSVIGLFQGQHGQPVRWRVMRAHWHDDVRGGGPPKTKKQLHMFPGLSHPVCREQEPKYPSHQLHAKSRPSPVDAPGQTYHLIIYDGQVIFGDLPQGDSALRNSPTGLCGSSTSSLQASSKARRPSIPAANAAEQVPKKQASAKSADNHGVALCNLKTKTEGGVGLSQQAGKSITPDNESHDTMRTVLHDVPSALFTPSGLREPLLFEKPVNGQSASKSALHSEAGCICREGLTQDRLGPSVSGLERKSRVQNGGDPQNKDDVNLIDCVEELRKAVRAAEQNCQAAVHALAEERQQSLELQVKISRQKEAAVAMEEEVRVLKESHDTLLASLWKKYSSSVAACAAAALLYQDWDRSPDKSTKCHFIFLMSH</sequence>
<evidence type="ECO:0000256" key="2">
    <source>
        <dbReference type="SAM" id="MobiDB-lite"/>
    </source>
</evidence>
<keyword evidence="3" id="KW-0472">Membrane</keyword>
<feature type="region of interest" description="Disordered" evidence="2">
    <location>
        <begin position="523"/>
        <end position="542"/>
    </location>
</feature>
<keyword evidence="1" id="KW-0175">Coiled coil</keyword>
<evidence type="ECO:0008006" key="6">
    <source>
        <dbReference type="Google" id="ProtNLM"/>
    </source>
</evidence>
<reference evidence="4 5" key="1">
    <citation type="submission" date="2024-03" db="EMBL/GenBank/DDBJ databases">
        <authorList>
            <consortium name="ELIXIR-Norway"/>
            <consortium name="Elixir Norway"/>
        </authorList>
    </citation>
    <scope>NUCLEOTIDE SEQUENCE [LARGE SCALE GENOMIC DNA]</scope>
</reference>
<dbReference type="EMBL" id="OZ023702">
    <property type="protein sequence ID" value="CAK9858883.1"/>
    <property type="molecule type" value="Genomic_DNA"/>
</dbReference>
<name>A0ABP1A8S1_9BRYO</name>
<evidence type="ECO:0000256" key="1">
    <source>
        <dbReference type="SAM" id="Coils"/>
    </source>
</evidence>
<feature type="compositionally biased region" description="Low complexity" evidence="2">
    <location>
        <begin position="394"/>
        <end position="403"/>
    </location>
</feature>
<proteinExistence type="predicted"/>
<protein>
    <recommendedName>
        <fullName evidence="6">Peptidoglycan binding-like domain-containing protein</fullName>
    </recommendedName>
</protein>
<gene>
    <name evidence="4" type="ORF">CSSPJE1EN2_LOCUS1878</name>
</gene>
<evidence type="ECO:0000256" key="3">
    <source>
        <dbReference type="SAM" id="Phobius"/>
    </source>
</evidence>
<keyword evidence="3" id="KW-0812">Transmembrane</keyword>
<evidence type="ECO:0000313" key="4">
    <source>
        <dbReference type="EMBL" id="CAK9858883.1"/>
    </source>
</evidence>
<feature type="transmembrane region" description="Helical" evidence="3">
    <location>
        <begin position="270"/>
        <end position="291"/>
    </location>
</feature>
<keyword evidence="5" id="KW-1185">Reference proteome</keyword>
<keyword evidence="3" id="KW-1133">Transmembrane helix</keyword>
<accession>A0ABP1A8S1</accession>
<evidence type="ECO:0000313" key="5">
    <source>
        <dbReference type="Proteomes" id="UP001497522"/>
    </source>
</evidence>
<organism evidence="4 5">
    <name type="scientific">Sphagnum jensenii</name>
    <dbReference type="NCBI Taxonomy" id="128206"/>
    <lineage>
        <taxon>Eukaryota</taxon>
        <taxon>Viridiplantae</taxon>
        <taxon>Streptophyta</taxon>
        <taxon>Embryophyta</taxon>
        <taxon>Bryophyta</taxon>
        <taxon>Sphagnophytina</taxon>
        <taxon>Sphagnopsida</taxon>
        <taxon>Sphagnales</taxon>
        <taxon>Sphagnaceae</taxon>
        <taxon>Sphagnum</taxon>
    </lineage>
</organism>
<feature type="region of interest" description="Disordered" evidence="2">
    <location>
        <begin position="385"/>
        <end position="430"/>
    </location>
</feature>
<feature type="coiled-coil region" evidence="1">
    <location>
        <begin position="552"/>
        <end position="607"/>
    </location>
</feature>
<dbReference type="Proteomes" id="UP001497522">
    <property type="component" value="Chromosome 1"/>
</dbReference>